<evidence type="ECO:0000313" key="1">
    <source>
        <dbReference type="EMBL" id="SHE53186.1"/>
    </source>
</evidence>
<protein>
    <recommendedName>
        <fullName evidence="3">DUF1153 domain-containing protein</fullName>
    </recommendedName>
</protein>
<dbReference type="SUPFAM" id="SSF48295">
    <property type="entry name" value="TrpR-like"/>
    <property type="match status" value="1"/>
</dbReference>
<dbReference type="Proteomes" id="UP000183987">
    <property type="component" value="Unassembled WGS sequence"/>
</dbReference>
<name>A0A1M4U977_LOKAT</name>
<keyword evidence="2" id="KW-1185">Reference proteome</keyword>
<organism evidence="1 2">
    <name type="scientific">Loktanella atrilutea</name>
    <dbReference type="NCBI Taxonomy" id="366533"/>
    <lineage>
        <taxon>Bacteria</taxon>
        <taxon>Pseudomonadati</taxon>
        <taxon>Pseudomonadota</taxon>
        <taxon>Alphaproteobacteria</taxon>
        <taxon>Rhodobacterales</taxon>
        <taxon>Roseobacteraceae</taxon>
        <taxon>Loktanella</taxon>
    </lineage>
</organism>
<dbReference type="AlphaFoldDB" id="A0A1M4U977"/>
<dbReference type="InterPro" id="IPR010921">
    <property type="entry name" value="Trp_repressor/repl_initiator"/>
</dbReference>
<dbReference type="InterPro" id="IPR009534">
    <property type="entry name" value="DUF1153"/>
</dbReference>
<reference evidence="2" key="1">
    <citation type="submission" date="2016-11" db="EMBL/GenBank/DDBJ databases">
        <authorList>
            <person name="Varghese N."/>
            <person name="Submissions S."/>
        </authorList>
    </citation>
    <scope>NUCLEOTIDE SEQUENCE [LARGE SCALE GENOMIC DNA]</scope>
    <source>
        <strain evidence="2">DSM 29326</strain>
    </source>
</reference>
<dbReference type="Pfam" id="PF06627">
    <property type="entry name" value="DUF1153"/>
    <property type="match status" value="1"/>
</dbReference>
<dbReference type="STRING" id="366533.SAMN05444339_101639"/>
<dbReference type="EMBL" id="FQUE01000001">
    <property type="protein sequence ID" value="SHE53186.1"/>
    <property type="molecule type" value="Genomic_DNA"/>
</dbReference>
<gene>
    <name evidence="1" type="ORF">SAMN05444339_101639</name>
</gene>
<dbReference type="GO" id="GO:0043565">
    <property type="term" value="F:sequence-specific DNA binding"/>
    <property type="evidence" value="ECO:0007669"/>
    <property type="project" value="InterPro"/>
</dbReference>
<accession>A0A1M4U977</accession>
<evidence type="ECO:0000313" key="2">
    <source>
        <dbReference type="Proteomes" id="UP000183987"/>
    </source>
</evidence>
<evidence type="ECO:0008006" key="3">
    <source>
        <dbReference type="Google" id="ProtNLM"/>
    </source>
</evidence>
<sequence>MTNRHGDAGKGLNMFLKKIDGPRSVTLPDGTVMTRADLPPARTRRWVASRKAAVVAAVMHGLLTRGAALETYGLSEDEFAEWETAVRLHGQDALKTTALQRYRQLQGD</sequence>
<proteinExistence type="predicted"/>
<dbReference type="InterPro" id="IPR036388">
    <property type="entry name" value="WH-like_DNA-bd_sf"/>
</dbReference>
<dbReference type="Gene3D" id="1.10.10.10">
    <property type="entry name" value="Winged helix-like DNA-binding domain superfamily/Winged helix DNA-binding domain"/>
    <property type="match status" value="1"/>
</dbReference>